<feature type="compositionally biased region" description="Basic and acidic residues" evidence="1">
    <location>
        <begin position="65"/>
        <end position="74"/>
    </location>
</feature>
<reference evidence="2 3" key="1">
    <citation type="journal article" date="2016" name="Nat. Commun.">
        <title>Thousands of microbial genomes shed light on interconnected biogeochemical processes in an aquifer system.</title>
        <authorList>
            <person name="Anantharaman K."/>
            <person name="Brown C.T."/>
            <person name="Hug L.A."/>
            <person name="Sharon I."/>
            <person name="Castelle C.J."/>
            <person name="Probst A.J."/>
            <person name="Thomas B.C."/>
            <person name="Singh A."/>
            <person name="Wilkins M.J."/>
            <person name="Karaoz U."/>
            <person name="Brodie E.L."/>
            <person name="Williams K.H."/>
            <person name="Hubbard S.S."/>
            <person name="Banfield J.F."/>
        </authorList>
    </citation>
    <scope>NUCLEOTIDE SEQUENCE [LARGE SCALE GENOMIC DNA]</scope>
</reference>
<dbReference type="AlphaFoldDB" id="A0A1F7YJD8"/>
<evidence type="ECO:0000313" key="3">
    <source>
        <dbReference type="Proteomes" id="UP000179221"/>
    </source>
</evidence>
<dbReference type="EMBL" id="MGGL01000004">
    <property type="protein sequence ID" value="OGM27382.1"/>
    <property type="molecule type" value="Genomic_DNA"/>
</dbReference>
<organism evidence="2 3">
    <name type="scientific">Candidatus Woesebacteria bacterium RIFCSPHIGHO2_01_FULL_40_22</name>
    <dbReference type="NCBI Taxonomy" id="1802499"/>
    <lineage>
        <taxon>Bacteria</taxon>
        <taxon>Candidatus Woeseibacteriota</taxon>
    </lineage>
</organism>
<gene>
    <name evidence="2" type="ORF">A2628_01085</name>
</gene>
<name>A0A1F7YJD8_9BACT</name>
<evidence type="ECO:0000313" key="2">
    <source>
        <dbReference type="EMBL" id="OGM27382.1"/>
    </source>
</evidence>
<sequence length="119" mass="13524">MSPEQHTDNHTFEVLIDDQKVIINPNKKDELSNLVLDTIGQAHADLRSMERSVHFKPSGRRRTKHESSQVRKEVQPKIEELRRQLKVLHGEKSLPAIHTVKDKDGNVVGLGFKNSLVSS</sequence>
<accession>A0A1F7YJD8</accession>
<dbReference type="Proteomes" id="UP000179221">
    <property type="component" value="Unassembled WGS sequence"/>
</dbReference>
<comment type="caution">
    <text evidence="2">The sequence shown here is derived from an EMBL/GenBank/DDBJ whole genome shotgun (WGS) entry which is preliminary data.</text>
</comment>
<evidence type="ECO:0000256" key="1">
    <source>
        <dbReference type="SAM" id="MobiDB-lite"/>
    </source>
</evidence>
<proteinExistence type="predicted"/>
<feature type="region of interest" description="Disordered" evidence="1">
    <location>
        <begin position="49"/>
        <end position="74"/>
    </location>
</feature>
<protein>
    <submittedName>
        <fullName evidence="2">Uncharacterized protein</fullName>
    </submittedName>
</protein>